<protein>
    <submittedName>
        <fullName evidence="1">Uncharacterized protein</fullName>
    </submittedName>
</protein>
<comment type="caution">
    <text evidence="1">The sequence shown here is derived from an EMBL/GenBank/DDBJ whole genome shotgun (WGS) entry which is preliminary data.</text>
</comment>
<evidence type="ECO:0000313" key="2">
    <source>
        <dbReference type="Proteomes" id="UP001243989"/>
    </source>
</evidence>
<evidence type="ECO:0000313" key="1">
    <source>
        <dbReference type="EMBL" id="KAK1654792.1"/>
    </source>
</evidence>
<gene>
    <name evidence="1" type="ORF">BDP81DRAFT_468190</name>
</gene>
<keyword evidence="2" id="KW-1185">Reference proteome</keyword>
<dbReference type="AlphaFoldDB" id="A0AAJ0A1L4"/>
<dbReference type="EMBL" id="JAHMHQ010000002">
    <property type="protein sequence ID" value="KAK1654792.1"/>
    <property type="molecule type" value="Genomic_DNA"/>
</dbReference>
<organism evidence="1 2">
    <name type="scientific">Colletotrichum phormii</name>
    <dbReference type="NCBI Taxonomy" id="359342"/>
    <lineage>
        <taxon>Eukaryota</taxon>
        <taxon>Fungi</taxon>
        <taxon>Dikarya</taxon>
        <taxon>Ascomycota</taxon>
        <taxon>Pezizomycotina</taxon>
        <taxon>Sordariomycetes</taxon>
        <taxon>Hypocreomycetidae</taxon>
        <taxon>Glomerellales</taxon>
        <taxon>Glomerellaceae</taxon>
        <taxon>Colletotrichum</taxon>
        <taxon>Colletotrichum acutatum species complex</taxon>
    </lineage>
</organism>
<proteinExistence type="predicted"/>
<reference evidence="1" key="1">
    <citation type="submission" date="2021-06" db="EMBL/GenBank/DDBJ databases">
        <title>Comparative genomics, transcriptomics and evolutionary studies reveal genomic signatures of adaptation to plant cell wall in hemibiotrophic fungi.</title>
        <authorList>
            <consortium name="DOE Joint Genome Institute"/>
            <person name="Baroncelli R."/>
            <person name="Diaz J.F."/>
            <person name="Benocci T."/>
            <person name="Peng M."/>
            <person name="Battaglia E."/>
            <person name="Haridas S."/>
            <person name="Andreopoulos W."/>
            <person name="Labutti K."/>
            <person name="Pangilinan J."/>
            <person name="Floch G.L."/>
            <person name="Makela M.R."/>
            <person name="Henrissat B."/>
            <person name="Grigoriev I.V."/>
            <person name="Crouch J.A."/>
            <person name="De Vries R.P."/>
            <person name="Sukno S.A."/>
            <person name="Thon M.R."/>
        </authorList>
    </citation>
    <scope>NUCLEOTIDE SEQUENCE</scope>
    <source>
        <strain evidence="1">CBS 102054</strain>
    </source>
</reference>
<name>A0AAJ0A1L4_9PEZI</name>
<accession>A0AAJ0A1L4</accession>
<dbReference type="RefSeq" id="XP_060450836.1">
    <property type="nucleotide sequence ID" value="XM_060594475.1"/>
</dbReference>
<dbReference type="GeneID" id="85479337"/>
<dbReference type="Proteomes" id="UP001243989">
    <property type="component" value="Unassembled WGS sequence"/>
</dbReference>
<sequence length="320" mass="35470">MNGRQRRKECPELSGTRDLERRGQVRQWRPLLPLIHREKLGWLSPLASFLHFGVHLSAPDWLIDLGGEAEHRPEIPSDNFGAETASGCLSFRRRRTGLLAMFPRGSAAILDSANIVSRTVTTSHDTIPILPRPQIWHNQANTSSQSLIRRFHRQKTLGVAHLWRGGSYVISLPSSSPSCCVPARDSRARGKHGIAEPAVCPASALFRREYGPGVCAASSGWESITSLPRRAGPRNRAVVERSYQRADLPHPTKLLRRHGPALMIIKRMIISPASPDVCLHRLAPLYLHTAMPNLSRVSIISISDPTTVRLTTGSAKWATE</sequence>